<keyword evidence="7" id="KW-1185">Reference proteome</keyword>
<evidence type="ECO:0000256" key="2">
    <source>
        <dbReference type="ARBA" id="ARBA00023125"/>
    </source>
</evidence>
<dbReference type="KEGG" id="niy:FQ775_07945"/>
<gene>
    <name evidence="6" type="ORF">FQ775_07945</name>
</gene>
<keyword evidence="2" id="KW-0238">DNA-binding</keyword>
<sequence>MNGTNNYRIAAVDRALSVLEALADRPDQGVTALAKSLGLTKTIVFRLLQTLEDRGFVVRDPERAVYSLGYRVGVLGERVGRDGSLLFASRPVMDALRDQTLENVNLVVREGHRSLVLATRAGHHSIRLFAQAGRNGPLHAGGGSLLLLAYAGRAIIDKVLGDPLEAFTPHTITDRKKLRETLERIRANGYNIALNDLDEGAFSIAAPILGIDGQVIAAISVAGAVARYNEERRESHLKAVQDAAAAISSKLSLHRTDHELPAQAKSIA</sequence>
<proteinExistence type="predicted"/>
<evidence type="ECO:0000259" key="5">
    <source>
        <dbReference type="PROSITE" id="PS51078"/>
    </source>
</evidence>
<dbReference type="PANTHER" id="PTHR30136">
    <property type="entry name" value="HELIX-TURN-HELIX TRANSCRIPTIONAL REGULATOR, ICLR FAMILY"/>
    <property type="match status" value="1"/>
</dbReference>
<dbReference type="Proteomes" id="UP000321389">
    <property type="component" value="Chromosome"/>
</dbReference>
<dbReference type="AlphaFoldDB" id="A0A5B8KX98"/>
<evidence type="ECO:0000259" key="4">
    <source>
        <dbReference type="PROSITE" id="PS51077"/>
    </source>
</evidence>
<dbReference type="SUPFAM" id="SSF55781">
    <property type="entry name" value="GAF domain-like"/>
    <property type="match status" value="1"/>
</dbReference>
<dbReference type="Pfam" id="PF01614">
    <property type="entry name" value="IclR_C"/>
    <property type="match status" value="1"/>
</dbReference>
<dbReference type="PROSITE" id="PS51077">
    <property type="entry name" value="HTH_ICLR"/>
    <property type="match status" value="1"/>
</dbReference>
<dbReference type="Gene3D" id="1.10.10.10">
    <property type="entry name" value="Winged helix-like DNA-binding domain superfamily/Winged helix DNA-binding domain"/>
    <property type="match status" value="1"/>
</dbReference>
<dbReference type="Gene3D" id="3.30.450.40">
    <property type="match status" value="1"/>
</dbReference>
<dbReference type="GO" id="GO:0003677">
    <property type="term" value="F:DNA binding"/>
    <property type="evidence" value="ECO:0007669"/>
    <property type="project" value="UniProtKB-KW"/>
</dbReference>
<dbReference type="InterPro" id="IPR005471">
    <property type="entry name" value="Tscrpt_reg_IclR_N"/>
</dbReference>
<dbReference type="SUPFAM" id="SSF46785">
    <property type="entry name" value="Winged helix' DNA-binding domain"/>
    <property type="match status" value="1"/>
</dbReference>
<evidence type="ECO:0000313" key="6">
    <source>
        <dbReference type="EMBL" id="QDZ00314.1"/>
    </source>
</evidence>
<keyword evidence="3" id="KW-0804">Transcription</keyword>
<evidence type="ECO:0000256" key="3">
    <source>
        <dbReference type="ARBA" id="ARBA00023163"/>
    </source>
</evidence>
<keyword evidence="1" id="KW-0805">Transcription regulation</keyword>
<dbReference type="PROSITE" id="PS51078">
    <property type="entry name" value="ICLR_ED"/>
    <property type="match status" value="1"/>
</dbReference>
<name>A0A5B8KX98_9HYPH</name>
<dbReference type="Pfam" id="PF09339">
    <property type="entry name" value="HTH_IclR"/>
    <property type="match status" value="1"/>
</dbReference>
<dbReference type="RefSeq" id="WP_146298962.1">
    <property type="nucleotide sequence ID" value="NZ_CP042301.2"/>
</dbReference>
<dbReference type="InterPro" id="IPR036388">
    <property type="entry name" value="WH-like_DNA-bd_sf"/>
</dbReference>
<evidence type="ECO:0000313" key="7">
    <source>
        <dbReference type="Proteomes" id="UP000321389"/>
    </source>
</evidence>
<feature type="domain" description="IclR-ED" evidence="5">
    <location>
        <begin position="71"/>
        <end position="253"/>
    </location>
</feature>
<dbReference type="GO" id="GO:0003700">
    <property type="term" value="F:DNA-binding transcription factor activity"/>
    <property type="evidence" value="ECO:0007669"/>
    <property type="project" value="TreeGrafter"/>
</dbReference>
<dbReference type="GO" id="GO:0045892">
    <property type="term" value="P:negative regulation of DNA-templated transcription"/>
    <property type="evidence" value="ECO:0007669"/>
    <property type="project" value="TreeGrafter"/>
</dbReference>
<evidence type="ECO:0000256" key="1">
    <source>
        <dbReference type="ARBA" id="ARBA00023015"/>
    </source>
</evidence>
<dbReference type="OrthoDB" id="6057486at2"/>
<dbReference type="EMBL" id="CP042301">
    <property type="protein sequence ID" value="QDZ00314.1"/>
    <property type="molecule type" value="Genomic_DNA"/>
</dbReference>
<organism evidence="6 7">
    <name type="scientific">Nitratireductor mangrovi</name>
    <dbReference type="NCBI Taxonomy" id="2599600"/>
    <lineage>
        <taxon>Bacteria</taxon>
        <taxon>Pseudomonadati</taxon>
        <taxon>Pseudomonadota</taxon>
        <taxon>Alphaproteobacteria</taxon>
        <taxon>Hyphomicrobiales</taxon>
        <taxon>Phyllobacteriaceae</taxon>
        <taxon>Nitratireductor</taxon>
    </lineage>
</organism>
<dbReference type="InterPro" id="IPR014757">
    <property type="entry name" value="Tscrpt_reg_IclR_C"/>
</dbReference>
<dbReference type="SMART" id="SM00346">
    <property type="entry name" value="HTH_ICLR"/>
    <property type="match status" value="1"/>
</dbReference>
<dbReference type="InterPro" id="IPR029016">
    <property type="entry name" value="GAF-like_dom_sf"/>
</dbReference>
<accession>A0A5B8KX98</accession>
<feature type="domain" description="HTH iclR-type" evidence="4">
    <location>
        <begin position="9"/>
        <end position="70"/>
    </location>
</feature>
<protein>
    <submittedName>
        <fullName evidence="6">IclR family transcriptional regulator</fullName>
    </submittedName>
</protein>
<reference evidence="6" key="1">
    <citation type="submission" date="2020-04" db="EMBL/GenBank/DDBJ databases">
        <title>Nitratireductor sp. nov. isolated from mangrove soil.</title>
        <authorList>
            <person name="Ye Y."/>
        </authorList>
    </citation>
    <scope>NUCLEOTIDE SEQUENCE</scope>
    <source>
        <strain evidence="6">SY7</strain>
    </source>
</reference>
<dbReference type="PANTHER" id="PTHR30136:SF24">
    <property type="entry name" value="HTH-TYPE TRANSCRIPTIONAL REPRESSOR ALLR"/>
    <property type="match status" value="1"/>
</dbReference>
<dbReference type="InterPro" id="IPR036390">
    <property type="entry name" value="WH_DNA-bd_sf"/>
</dbReference>
<dbReference type="InterPro" id="IPR050707">
    <property type="entry name" value="HTH_MetabolicPath_Reg"/>
</dbReference>